<evidence type="ECO:0000313" key="4">
    <source>
        <dbReference type="EMBL" id="OSX67407.1"/>
    </source>
</evidence>
<sequence length="266" mass="29175">MPNITDSKCVLVIGATSGIGRALALAIHDLPSKPTVIAAGRRQERLDELAKSSDRLKPLKFDVNGDRDALKRSVDDAIAKFPNLDAVLFVSGIQHIFDFKKPDEVDLDKLETELNTNYTSIVRMTRFFIPHFLKLGAEGRPSFLVTVTSGLAIIPGPWVPNYCATKAALHSFSLSLSLQLKDTNIKVMEVFPPLVESELHDHQGTTPKLAKFWLPLDEFTKQAMEGLKRGDVEIPVGSALGQWNKFEKGKLEASAQALALLSASAQ</sequence>
<dbReference type="PROSITE" id="PS00061">
    <property type="entry name" value="ADH_SHORT"/>
    <property type="match status" value="1"/>
</dbReference>
<dbReference type="PANTHER" id="PTHR43669">
    <property type="entry name" value="5-KETO-D-GLUCONATE 5-REDUCTASE"/>
    <property type="match status" value="1"/>
</dbReference>
<dbReference type="SUPFAM" id="SSF51735">
    <property type="entry name" value="NAD(P)-binding Rossmann-fold domains"/>
    <property type="match status" value="1"/>
</dbReference>
<dbReference type="InterPro" id="IPR020904">
    <property type="entry name" value="Sc_DH/Rdtase_CS"/>
</dbReference>
<comment type="similarity">
    <text evidence="1">Belongs to the short-chain dehydrogenases/reductases (SDR) family.</text>
</comment>
<name>A0A1X6NFJ2_9APHY</name>
<keyword evidence="5" id="KW-1185">Reference proteome</keyword>
<evidence type="ECO:0000256" key="2">
    <source>
        <dbReference type="ARBA" id="ARBA00022857"/>
    </source>
</evidence>
<reference evidence="4 5" key="1">
    <citation type="submission" date="2017-04" db="EMBL/GenBank/DDBJ databases">
        <title>Genome Sequence of the Model Brown-Rot Fungus Postia placenta SB12.</title>
        <authorList>
            <consortium name="DOE Joint Genome Institute"/>
            <person name="Gaskell J."/>
            <person name="Kersten P."/>
            <person name="Larrondo L.F."/>
            <person name="Canessa P."/>
            <person name="Martinez D."/>
            <person name="Hibbett D."/>
            <person name="Schmoll M."/>
            <person name="Kubicek C.P."/>
            <person name="Martinez A.T."/>
            <person name="Yadav J."/>
            <person name="Master E."/>
            <person name="Magnuson J.K."/>
            <person name="James T."/>
            <person name="Yaver D."/>
            <person name="Berka R."/>
            <person name="Labutti K."/>
            <person name="Lipzen A."/>
            <person name="Aerts A."/>
            <person name="Barry K."/>
            <person name="Henrissat B."/>
            <person name="Blanchette R."/>
            <person name="Grigoriev I."/>
            <person name="Cullen D."/>
        </authorList>
    </citation>
    <scope>NUCLEOTIDE SEQUENCE [LARGE SCALE GENOMIC DNA]</scope>
    <source>
        <strain evidence="4 5">MAD-698-R-SB12</strain>
    </source>
</reference>
<dbReference type="GeneID" id="36323090"/>
<evidence type="ECO:0000256" key="3">
    <source>
        <dbReference type="ARBA" id="ARBA00023002"/>
    </source>
</evidence>
<keyword evidence="3" id="KW-0560">Oxidoreductase</keyword>
<accession>A0A1X6NFJ2</accession>
<dbReference type="PRINTS" id="PR00081">
    <property type="entry name" value="GDHRDH"/>
</dbReference>
<organism evidence="4 5">
    <name type="scientific">Postia placenta MAD-698-R-SB12</name>
    <dbReference type="NCBI Taxonomy" id="670580"/>
    <lineage>
        <taxon>Eukaryota</taxon>
        <taxon>Fungi</taxon>
        <taxon>Dikarya</taxon>
        <taxon>Basidiomycota</taxon>
        <taxon>Agaricomycotina</taxon>
        <taxon>Agaricomycetes</taxon>
        <taxon>Polyporales</taxon>
        <taxon>Adustoporiaceae</taxon>
        <taxon>Rhodonia</taxon>
    </lineage>
</organism>
<gene>
    <name evidence="4" type="ORF">POSPLADRAFT_1042626</name>
</gene>
<dbReference type="PANTHER" id="PTHR43669:SF11">
    <property type="entry name" value="SHORT-CHAIN DEHYDROGENASE_OXIDOREDUCTASE"/>
    <property type="match status" value="1"/>
</dbReference>
<proteinExistence type="inferred from homology"/>
<dbReference type="AlphaFoldDB" id="A0A1X6NFJ2"/>
<dbReference type="GO" id="GO:0016491">
    <property type="term" value="F:oxidoreductase activity"/>
    <property type="evidence" value="ECO:0007669"/>
    <property type="project" value="UniProtKB-KW"/>
</dbReference>
<dbReference type="Proteomes" id="UP000194127">
    <property type="component" value="Unassembled WGS sequence"/>
</dbReference>
<protein>
    <recommendedName>
        <fullName evidence="6">NAD(P)-binding protein</fullName>
    </recommendedName>
</protein>
<keyword evidence="2" id="KW-0521">NADP</keyword>
<evidence type="ECO:0000256" key="1">
    <source>
        <dbReference type="ARBA" id="ARBA00006484"/>
    </source>
</evidence>
<dbReference type="InterPro" id="IPR036291">
    <property type="entry name" value="NAD(P)-bd_dom_sf"/>
</dbReference>
<dbReference type="EMBL" id="KZ110591">
    <property type="protein sequence ID" value="OSX67407.1"/>
    <property type="molecule type" value="Genomic_DNA"/>
</dbReference>
<dbReference type="Gene3D" id="3.40.50.720">
    <property type="entry name" value="NAD(P)-binding Rossmann-like Domain"/>
    <property type="match status" value="1"/>
</dbReference>
<dbReference type="STRING" id="670580.A0A1X6NFJ2"/>
<dbReference type="InterPro" id="IPR002347">
    <property type="entry name" value="SDR_fam"/>
</dbReference>
<evidence type="ECO:0000313" key="5">
    <source>
        <dbReference type="Proteomes" id="UP000194127"/>
    </source>
</evidence>
<dbReference type="OrthoDB" id="37659at2759"/>
<evidence type="ECO:0008006" key="6">
    <source>
        <dbReference type="Google" id="ProtNLM"/>
    </source>
</evidence>
<dbReference type="RefSeq" id="XP_024344201.1">
    <property type="nucleotide sequence ID" value="XM_024478140.1"/>
</dbReference>
<dbReference type="Pfam" id="PF00106">
    <property type="entry name" value="adh_short"/>
    <property type="match status" value="1"/>
</dbReference>